<dbReference type="Proteomes" id="UP000520592">
    <property type="component" value="Unassembled WGS sequence"/>
</dbReference>
<accession>A0A7Y7YBD7</accession>
<evidence type="ECO:0000313" key="2">
    <source>
        <dbReference type="Proteomes" id="UP000520592"/>
    </source>
</evidence>
<dbReference type="RefSeq" id="WP_177056940.1">
    <property type="nucleotide sequence ID" value="NZ_JACAPB010000027.1"/>
</dbReference>
<sequence length="79" mass="8721">MDLRTLIERGFAPLACECVLGDASLSVRVYDRQTGRVDLMVAGIALSDLQQREDALRLIDELRDELACNTLSRSAEKPG</sequence>
<proteinExistence type="predicted"/>
<reference evidence="1 2" key="1">
    <citation type="submission" date="2020-04" db="EMBL/GenBank/DDBJ databases">
        <title>Molecular characterization of pseudomonads from Agaricus bisporus reveal novel blotch 2 pathogens in Western Europe.</title>
        <authorList>
            <person name="Taparia T."/>
            <person name="Krijger M."/>
            <person name="Haynes E."/>
            <person name="Elpinstone J.G."/>
            <person name="Noble R."/>
            <person name="Van Der Wolf J."/>
        </authorList>
    </citation>
    <scope>NUCLEOTIDE SEQUENCE [LARGE SCALE GENOMIC DNA]</scope>
    <source>
        <strain evidence="1 2">IPO3737</strain>
    </source>
</reference>
<dbReference type="EMBL" id="JACAQD010000011">
    <property type="protein sequence ID" value="NWC32701.1"/>
    <property type="molecule type" value="Genomic_DNA"/>
</dbReference>
<dbReference type="AlphaFoldDB" id="A0A7Y7YBD7"/>
<dbReference type="Pfam" id="PF07865">
    <property type="entry name" value="DUF1652"/>
    <property type="match status" value="1"/>
</dbReference>
<protein>
    <submittedName>
        <fullName evidence="1">DUF1652 domain-containing protein</fullName>
    </submittedName>
</protein>
<gene>
    <name evidence="1" type="ORF">HX876_09875</name>
</gene>
<comment type="caution">
    <text evidence="1">The sequence shown here is derived from an EMBL/GenBank/DDBJ whole genome shotgun (WGS) entry which is preliminary data.</text>
</comment>
<name>A0A7Y7YBD7_9PSED</name>
<organism evidence="1 2">
    <name type="scientific">Pseudomonas gingeri</name>
    <dbReference type="NCBI Taxonomy" id="117681"/>
    <lineage>
        <taxon>Bacteria</taxon>
        <taxon>Pseudomonadati</taxon>
        <taxon>Pseudomonadota</taxon>
        <taxon>Gammaproteobacteria</taxon>
        <taxon>Pseudomonadales</taxon>
        <taxon>Pseudomonadaceae</taxon>
        <taxon>Pseudomonas</taxon>
    </lineage>
</organism>
<dbReference type="InterPro" id="IPR012448">
    <property type="entry name" value="DUF1652"/>
</dbReference>
<evidence type="ECO:0000313" key="1">
    <source>
        <dbReference type="EMBL" id="NWC32701.1"/>
    </source>
</evidence>